<dbReference type="Proteomes" id="UP000238762">
    <property type="component" value="Unassembled WGS sequence"/>
</dbReference>
<keyword evidence="4" id="KW-1185">Reference proteome</keyword>
<keyword evidence="1" id="KW-0175">Coiled coil</keyword>
<dbReference type="AlphaFoldDB" id="A0A2T1C0C3"/>
<keyword evidence="2" id="KW-0472">Membrane</keyword>
<accession>A0A2T1C0C3</accession>
<feature type="coiled-coil region" evidence="1">
    <location>
        <begin position="191"/>
        <end position="225"/>
    </location>
</feature>
<keyword evidence="2" id="KW-1133">Transmembrane helix</keyword>
<protein>
    <submittedName>
        <fullName evidence="3">Uncharacterized protein</fullName>
    </submittedName>
</protein>
<evidence type="ECO:0000256" key="2">
    <source>
        <dbReference type="SAM" id="Phobius"/>
    </source>
</evidence>
<evidence type="ECO:0000256" key="1">
    <source>
        <dbReference type="SAM" id="Coils"/>
    </source>
</evidence>
<organism evidence="3 4">
    <name type="scientific">Merismopedia glauca CCAP 1448/3</name>
    <dbReference type="NCBI Taxonomy" id="1296344"/>
    <lineage>
        <taxon>Bacteria</taxon>
        <taxon>Bacillati</taxon>
        <taxon>Cyanobacteriota</taxon>
        <taxon>Cyanophyceae</taxon>
        <taxon>Synechococcales</taxon>
        <taxon>Merismopediaceae</taxon>
        <taxon>Merismopedia</taxon>
    </lineage>
</organism>
<keyword evidence="2" id="KW-0812">Transmembrane</keyword>
<name>A0A2T1C0C3_9CYAN</name>
<gene>
    <name evidence="3" type="ORF">C7B64_16895</name>
</gene>
<dbReference type="EMBL" id="PVWJ01000092">
    <property type="protein sequence ID" value="PSB01711.1"/>
    <property type="molecule type" value="Genomic_DNA"/>
</dbReference>
<reference evidence="3 4" key="2">
    <citation type="submission" date="2018-03" db="EMBL/GenBank/DDBJ databases">
        <title>The ancient ancestry and fast evolution of plastids.</title>
        <authorList>
            <person name="Moore K.R."/>
            <person name="Magnabosco C."/>
            <person name="Momper L."/>
            <person name="Gold D.A."/>
            <person name="Bosak T."/>
            <person name="Fournier G.P."/>
        </authorList>
    </citation>
    <scope>NUCLEOTIDE SEQUENCE [LARGE SCALE GENOMIC DNA]</scope>
    <source>
        <strain evidence="3 4">CCAP 1448/3</strain>
    </source>
</reference>
<sequence>MNRFANRYKSESISHKYRPINARSILWEIILTLCGFALFCGLDVRIFGIFVTWMMPLFLLCLIGLAVWAFITPSGQAFLRKCSKSQQSSKVAVSKLASISEAVIQKSNFQLLMNEFTQLATFSGVADWDERANNELQNLFDGLQLLDSEIDRQSKILNKQKIDVYKARYRQPIENMAEKLQEAIDFTPNSSSEQKLLLKELRQLKKEMQLEKREVAASAKEIREKARLKSIYAGRVLGVIYNSKIAARERRAIRYAREAEVAPHEDIKAAIERKILQIDKDILWAERFTD</sequence>
<feature type="transmembrane region" description="Helical" evidence="2">
    <location>
        <begin position="25"/>
        <end position="47"/>
    </location>
</feature>
<evidence type="ECO:0000313" key="3">
    <source>
        <dbReference type="EMBL" id="PSB01711.1"/>
    </source>
</evidence>
<evidence type="ECO:0000313" key="4">
    <source>
        <dbReference type="Proteomes" id="UP000238762"/>
    </source>
</evidence>
<reference evidence="3 4" key="1">
    <citation type="submission" date="2018-02" db="EMBL/GenBank/DDBJ databases">
        <authorList>
            <person name="Cohen D.B."/>
            <person name="Kent A.D."/>
        </authorList>
    </citation>
    <scope>NUCLEOTIDE SEQUENCE [LARGE SCALE GENOMIC DNA]</scope>
    <source>
        <strain evidence="3 4">CCAP 1448/3</strain>
    </source>
</reference>
<comment type="caution">
    <text evidence="3">The sequence shown here is derived from an EMBL/GenBank/DDBJ whole genome shotgun (WGS) entry which is preliminary data.</text>
</comment>
<feature type="transmembrane region" description="Helical" evidence="2">
    <location>
        <begin position="53"/>
        <end position="71"/>
    </location>
</feature>
<proteinExistence type="predicted"/>